<protein>
    <submittedName>
        <fullName evidence="2">SET domain-containing protein-lysine N-methyltransferase</fullName>
    </submittedName>
</protein>
<dbReference type="RefSeq" id="WP_254156292.1">
    <property type="nucleotide sequence ID" value="NZ_JAHESD010000073.1"/>
</dbReference>
<feature type="domain" description="SET" evidence="1">
    <location>
        <begin position="4"/>
        <end position="112"/>
    </location>
</feature>
<dbReference type="InterPro" id="IPR001214">
    <property type="entry name" value="SET_dom"/>
</dbReference>
<dbReference type="CDD" id="cd08161">
    <property type="entry name" value="SET"/>
    <property type="match status" value="1"/>
</dbReference>
<dbReference type="Proteomes" id="UP000772618">
    <property type="component" value="Unassembled WGS sequence"/>
</dbReference>
<dbReference type="EMBL" id="JAHESD010000073">
    <property type="protein sequence ID" value="MBT1705914.1"/>
    <property type="molecule type" value="Genomic_DNA"/>
</dbReference>
<name>A0ABS5VYB3_9BACT</name>
<evidence type="ECO:0000313" key="2">
    <source>
        <dbReference type="EMBL" id="MBT1705914.1"/>
    </source>
</evidence>
<dbReference type="SUPFAM" id="SSF82199">
    <property type="entry name" value="SET domain"/>
    <property type="match status" value="1"/>
</dbReference>
<dbReference type="SMART" id="SM00317">
    <property type="entry name" value="SET"/>
    <property type="match status" value="1"/>
</dbReference>
<dbReference type="Pfam" id="PF00856">
    <property type="entry name" value="SET"/>
    <property type="match status" value="1"/>
</dbReference>
<dbReference type="PROSITE" id="PS50280">
    <property type="entry name" value="SET"/>
    <property type="match status" value="1"/>
</dbReference>
<sequence>MLHPHTEVRFINDKIGYGVVATKLIPKGTITWALDKLDRIFTPADIEKMQPVYRQIIDKYTYRNPQGNYVLCWDSARFVNHSANSNCITTAYEFEIAIRDIQPGEELTDDYGYLNVEEPFEVLPEPGSNRTVVYPDDLVRYYNIWDEKLLSAFPKLLAVEQPLFEILEKPVQEKAKQIALGQLKMDSILNCYYRNGNHNGKNGKEKPELIVRSPQVNYPF</sequence>
<comment type="caution">
    <text evidence="2">The sequence shown here is derived from an EMBL/GenBank/DDBJ whole genome shotgun (WGS) entry which is preliminary data.</text>
</comment>
<accession>A0ABS5VYB3</accession>
<gene>
    <name evidence="2" type="ORF">KK060_21665</name>
</gene>
<dbReference type="Gene3D" id="2.170.270.10">
    <property type="entry name" value="SET domain"/>
    <property type="match status" value="1"/>
</dbReference>
<proteinExistence type="predicted"/>
<evidence type="ECO:0000313" key="3">
    <source>
        <dbReference type="Proteomes" id="UP000772618"/>
    </source>
</evidence>
<organism evidence="2 3">
    <name type="scientific">Chryseosolibacter indicus</name>
    <dbReference type="NCBI Taxonomy" id="2782351"/>
    <lineage>
        <taxon>Bacteria</taxon>
        <taxon>Pseudomonadati</taxon>
        <taxon>Bacteroidota</taxon>
        <taxon>Cytophagia</taxon>
        <taxon>Cytophagales</taxon>
        <taxon>Chryseotaleaceae</taxon>
        <taxon>Chryseosolibacter</taxon>
    </lineage>
</organism>
<dbReference type="InterPro" id="IPR046341">
    <property type="entry name" value="SET_dom_sf"/>
</dbReference>
<keyword evidence="3" id="KW-1185">Reference proteome</keyword>
<evidence type="ECO:0000259" key="1">
    <source>
        <dbReference type="PROSITE" id="PS50280"/>
    </source>
</evidence>
<reference evidence="2 3" key="1">
    <citation type="submission" date="2021-05" db="EMBL/GenBank/DDBJ databases">
        <title>A Polyphasic approach of four new species of the genus Ohtaekwangia: Ohtaekwangia histidinii sp. nov., Ohtaekwangia cretensis sp. nov., Ohtaekwangia indiensis sp. nov., Ohtaekwangia reichenbachii sp. nov. from diverse environment.</title>
        <authorList>
            <person name="Octaviana S."/>
        </authorList>
    </citation>
    <scope>NUCLEOTIDE SEQUENCE [LARGE SCALE GENOMIC DNA]</scope>
    <source>
        <strain evidence="2 3">PWU20</strain>
    </source>
</reference>